<dbReference type="SUPFAM" id="SSF56574">
    <property type="entry name" value="Serpins"/>
    <property type="match status" value="1"/>
</dbReference>
<name>A0A9X9LM73_GULGU</name>
<protein>
    <recommendedName>
        <fullName evidence="1">Serpin domain-containing protein</fullName>
    </recommendedName>
</protein>
<keyword evidence="3" id="KW-1185">Reference proteome</keyword>
<dbReference type="Pfam" id="PF00079">
    <property type="entry name" value="Serpin"/>
    <property type="match status" value="1"/>
</dbReference>
<evidence type="ECO:0000259" key="1">
    <source>
        <dbReference type="Pfam" id="PF00079"/>
    </source>
</evidence>
<comment type="caution">
    <text evidence="2">The sequence shown here is derived from an EMBL/GenBank/DDBJ whole genome shotgun (WGS) entry which is preliminary data.</text>
</comment>
<gene>
    <name evidence="2" type="ORF">BN2614_LOCUS1</name>
</gene>
<dbReference type="InterPro" id="IPR023796">
    <property type="entry name" value="Serpin_dom"/>
</dbReference>
<organism evidence="2 3">
    <name type="scientific">Gulo gulo</name>
    <name type="common">Wolverine</name>
    <name type="synonym">Gluton</name>
    <dbReference type="NCBI Taxonomy" id="48420"/>
    <lineage>
        <taxon>Eukaryota</taxon>
        <taxon>Metazoa</taxon>
        <taxon>Chordata</taxon>
        <taxon>Craniata</taxon>
        <taxon>Vertebrata</taxon>
        <taxon>Euteleostomi</taxon>
        <taxon>Mammalia</taxon>
        <taxon>Eutheria</taxon>
        <taxon>Laurasiatheria</taxon>
        <taxon>Carnivora</taxon>
        <taxon>Caniformia</taxon>
        <taxon>Musteloidea</taxon>
        <taxon>Mustelidae</taxon>
        <taxon>Guloninae</taxon>
        <taxon>Gulo</taxon>
    </lineage>
</organism>
<feature type="non-terminal residue" evidence="2">
    <location>
        <position position="68"/>
    </location>
</feature>
<reference evidence="2 3" key="1">
    <citation type="submission" date="2018-10" db="EMBL/GenBank/DDBJ databases">
        <authorList>
            <person name="Ekblom R."/>
            <person name="Jareborg N."/>
        </authorList>
    </citation>
    <scope>NUCLEOTIDE SEQUENCE [LARGE SCALE GENOMIC DNA]</scope>
    <source>
        <tissue evidence="2">Muscle</tissue>
    </source>
</reference>
<sequence>MTFLGAKENTAFEMEKVLHFNEVTENTEGRTTTDNVEKLGNVHHQFQKLLTELKKPTDAHELNITNKL</sequence>
<accession>A0A9X9LM73</accession>
<feature type="domain" description="Serpin" evidence="1">
    <location>
        <begin position="1"/>
        <end position="68"/>
    </location>
</feature>
<evidence type="ECO:0000313" key="2">
    <source>
        <dbReference type="EMBL" id="VCW76670.1"/>
    </source>
</evidence>
<dbReference type="Proteomes" id="UP000269945">
    <property type="component" value="Unassembled WGS sequence"/>
</dbReference>
<dbReference type="AlphaFoldDB" id="A0A9X9LM73"/>
<dbReference type="InterPro" id="IPR036186">
    <property type="entry name" value="Serpin_sf"/>
</dbReference>
<dbReference type="EMBL" id="CYRY02007726">
    <property type="protein sequence ID" value="VCW76670.1"/>
    <property type="molecule type" value="Genomic_DNA"/>
</dbReference>
<proteinExistence type="predicted"/>
<dbReference type="InterPro" id="IPR042178">
    <property type="entry name" value="Serpin_sf_1"/>
</dbReference>
<dbReference type="Gene3D" id="3.30.497.10">
    <property type="entry name" value="Antithrombin, subunit I, domain 2"/>
    <property type="match status" value="1"/>
</dbReference>
<evidence type="ECO:0000313" key="3">
    <source>
        <dbReference type="Proteomes" id="UP000269945"/>
    </source>
</evidence>